<protein>
    <submittedName>
        <fullName evidence="1">Uncharacterized protein</fullName>
    </submittedName>
</protein>
<organism evidence="1 2">
    <name type="scientific">Mauremys mutica</name>
    <name type="common">yellowpond turtle</name>
    <dbReference type="NCBI Taxonomy" id="74926"/>
    <lineage>
        <taxon>Eukaryota</taxon>
        <taxon>Metazoa</taxon>
        <taxon>Chordata</taxon>
        <taxon>Craniata</taxon>
        <taxon>Vertebrata</taxon>
        <taxon>Euteleostomi</taxon>
        <taxon>Archelosauria</taxon>
        <taxon>Testudinata</taxon>
        <taxon>Testudines</taxon>
        <taxon>Cryptodira</taxon>
        <taxon>Durocryptodira</taxon>
        <taxon>Testudinoidea</taxon>
        <taxon>Geoemydidae</taxon>
        <taxon>Geoemydinae</taxon>
        <taxon>Mauremys</taxon>
    </lineage>
</organism>
<keyword evidence="2" id="KW-1185">Reference proteome</keyword>
<proteinExistence type="predicted"/>
<sequence length="101" mass="11361">MKPYRTVQSSVLDAELHPRHAFHPNRTPPSVRDVPLMSLKGVLSGIFCRDSMFSLGGGGGGVAPLLRYDCNWGNSVKKAEERDRVIPQRRVSVREIRVMWS</sequence>
<name>A0A9D3XTC6_9SAUR</name>
<comment type="caution">
    <text evidence="1">The sequence shown here is derived from an EMBL/GenBank/DDBJ whole genome shotgun (WGS) entry which is preliminary data.</text>
</comment>
<dbReference type="Proteomes" id="UP000827986">
    <property type="component" value="Unassembled WGS sequence"/>
</dbReference>
<reference evidence="1" key="1">
    <citation type="submission" date="2021-09" db="EMBL/GenBank/DDBJ databases">
        <title>The genome of Mauremys mutica provides insights into the evolution of semi-aquatic lifestyle.</title>
        <authorList>
            <person name="Gong S."/>
            <person name="Gao Y."/>
        </authorList>
    </citation>
    <scope>NUCLEOTIDE SEQUENCE</scope>
    <source>
        <strain evidence="1">MM-2020</strain>
        <tissue evidence="1">Muscle</tissue>
    </source>
</reference>
<accession>A0A9D3XTC6</accession>
<dbReference type="AlphaFoldDB" id="A0A9D3XTC6"/>
<evidence type="ECO:0000313" key="2">
    <source>
        <dbReference type="Proteomes" id="UP000827986"/>
    </source>
</evidence>
<dbReference type="EMBL" id="JAHDVG010000463">
    <property type="protein sequence ID" value="KAH1185522.1"/>
    <property type="molecule type" value="Genomic_DNA"/>
</dbReference>
<gene>
    <name evidence="1" type="ORF">KIL84_018271</name>
</gene>
<evidence type="ECO:0000313" key="1">
    <source>
        <dbReference type="EMBL" id="KAH1185522.1"/>
    </source>
</evidence>